<sequence>MALSEDVSSGMDVPVGTKTTAGMRKKRYPPHESGRYRWQIDYVV</sequence>
<evidence type="ECO:0000313" key="3">
    <source>
        <dbReference type="Proteomes" id="UP000022082"/>
    </source>
</evidence>
<gene>
    <name evidence="2" type="ORF">M136_4781</name>
</gene>
<dbReference type="PATRIC" id="fig|1339327.3.peg.80"/>
<organism evidence="2 3">
    <name type="scientific">Bacteroides fragilis str. S36L11</name>
    <dbReference type="NCBI Taxonomy" id="1339327"/>
    <lineage>
        <taxon>Bacteria</taxon>
        <taxon>Pseudomonadati</taxon>
        <taxon>Bacteroidota</taxon>
        <taxon>Bacteroidia</taxon>
        <taxon>Bacteroidales</taxon>
        <taxon>Bacteroidaceae</taxon>
        <taxon>Bacteroides</taxon>
    </lineage>
</organism>
<comment type="caution">
    <text evidence="2">The sequence shown here is derived from an EMBL/GenBank/DDBJ whole genome shotgun (WGS) entry which is preliminary data.</text>
</comment>
<accession>A0A015XIF9</accession>
<protein>
    <submittedName>
        <fullName evidence="2">Uncharacterized protein</fullName>
    </submittedName>
</protein>
<proteinExistence type="predicted"/>
<dbReference type="AlphaFoldDB" id="A0A015XIF9"/>
<evidence type="ECO:0000313" key="2">
    <source>
        <dbReference type="EMBL" id="EXZ31453.1"/>
    </source>
</evidence>
<name>A0A015XIF9_BACFG</name>
<evidence type="ECO:0000256" key="1">
    <source>
        <dbReference type="SAM" id="MobiDB-lite"/>
    </source>
</evidence>
<dbReference type="EMBL" id="JGDJ01000012">
    <property type="protein sequence ID" value="EXZ31453.1"/>
    <property type="molecule type" value="Genomic_DNA"/>
</dbReference>
<dbReference type="Proteomes" id="UP000022082">
    <property type="component" value="Unassembled WGS sequence"/>
</dbReference>
<reference evidence="2 3" key="1">
    <citation type="submission" date="2014-02" db="EMBL/GenBank/DDBJ databases">
        <authorList>
            <person name="Sears C."/>
            <person name="Carroll K."/>
            <person name="Sack B.R."/>
            <person name="Qadri F."/>
            <person name="Myers L.L."/>
            <person name="Chung G.-T."/>
            <person name="Escheverria P."/>
            <person name="Fraser C.M."/>
            <person name="Sadzewicz L."/>
            <person name="Shefchek K.A."/>
            <person name="Tallon L."/>
            <person name="Das S.P."/>
            <person name="Daugherty S."/>
            <person name="Mongodin E.F."/>
        </authorList>
    </citation>
    <scope>NUCLEOTIDE SEQUENCE [LARGE SCALE GENOMIC DNA]</scope>
    <source>
        <strain evidence="2 3">S36L11</strain>
    </source>
</reference>
<feature type="region of interest" description="Disordered" evidence="1">
    <location>
        <begin position="1"/>
        <end position="31"/>
    </location>
</feature>